<protein>
    <submittedName>
        <fullName evidence="1">Uncharacterized protein</fullName>
    </submittedName>
</protein>
<accession>A0ABQ7A5D7</accession>
<evidence type="ECO:0000313" key="1">
    <source>
        <dbReference type="EMBL" id="KAF3492835.1"/>
    </source>
</evidence>
<sequence>MGIDREQAVMSSVSLAKLGQAQCSSHQFRSAQLAGLLSQSARSAGIQLNSAGWSIGSSDQWVRSRRLPGRFVGQGWLLADGLID</sequence>
<comment type="caution">
    <text evidence="1">The sequence shown here is derived from an EMBL/GenBank/DDBJ whole genome shotgun (WGS) entry which is preliminary data.</text>
</comment>
<evidence type="ECO:0000313" key="2">
    <source>
        <dbReference type="Proteomes" id="UP000266723"/>
    </source>
</evidence>
<keyword evidence="2" id="KW-1185">Reference proteome</keyword>
<dbReference type="Proteomes" id="UP000266723">
    <property type="component" value="Unassembled WGS sequence"/>
</dbReference>
<name>A0ABQ7A5D7_BRACR</name>
<reference evidence="1 2" key="1">
    <citation type="journal article" date="2020" name="BMC Genomics">
        <title>Intraspecific diversification of the crop wild relative Brassica cretica Lam. using demographic model selection.</title>
        <authorList>
            <person name="Kioukis A."/>
            <person name="Michalopoulou V.A."/>
            <person name="Briers L."/>
            <person name="Pirintsos S."/>
            <person name="Studholme D.J."/>
            <person name="Pavlidis P."/>
            <person name="Sarris P.F."/>
        </authorList>
    </citation>
    <scope>NUCLEOTIDE SEQUENCE [LARGE SCALE GENOMIC DNA]</scope>
    <source>
        <strain evidence="2">cv. PFS-1207/04</strain>
    </source>
</reference>
<organism evidence="1 2">
    <name type="scientific">Brassica cretica</name>
    <name type="common">Mustard</name>
    <dbReference type="NCBI Taxonomy" id="69181"/>
    <lineage>
        <taxon>Eukaryota</taxon>
        <taxon>Viridiplantae</taxon>
        <taxon>Streptophyta</taxon>
        <taxon>Embryophyta</taxon>
        <taxon>Tracheophyta</taxon>
        <taxon>Spermatophyta</taxon>
        <taxon>Magnoliopsida</taxon>
        <taxon>eudicotyledons</taxon>
        <taxon>Gunneridae</taxon>
        <taxon>Pentapetalae</taxon>
        <taxon>rosids</taxon>
        <taxon>malvids</taxon>
        <taxon>Brassicales</taxon>
        <taxon>Brassicaceae</taxon>
        <taxon>Brassiceae</taxon>
        <taxon>Brassica</taxon>
    </lineage>
</organism>
<proteinExistence type="predicted"/>
<gene>
    <name evidence="1" type="ORF">DY000_02052765</name>
</gene>
<dbReference type="EMBL" id="QGKV02002055">
    <property type="protein sequence ID" value="KAF3492835.1"/>
    <property type="molecule type" value="Genomic_DNA"/>
</dbReference>